<organism evidence="2 3">
    <name type="scientific">Vigna mungo</name>
    <name type="common">Black gram</name>
    <name type="synonym">Phaseolus mungo</name>
    <dbReference type="NCBI Taxonomy" id="3915"/>
    <lineage>
        <taxon>Eukaryota</taxon>
        <taxon>Viridiplantae</taxon>
        <taxon>Streptophyta</taxon>
        <taxon>Embryophyta</taxon>
        <taxon>Tracheophyta</taxon>
        <taxon>Spermatophyta</taxon>
        <taxon>Magnoliopsida</taxon>
        <taxon>eudicotyledons</taxon>
        <taxon>Gunneridae</taxon>
        <taxon>Pentapetalae</taxon>
        <taxon>rosids</taxon>
        <taxon>fabids</taxon>
        <taxon>Fabales</taxon>
        <taxon>Fabaceae</taxon>
        <taxon>Papilionoideae</taxon>
        <taxon>50 kb inversion clade</taxon>
        <taxon>NPAAA clade</taxon>
        <taxon>indigoferoid/millettioid clade</taxon>
        <taxon>Phaseoleae</taxon>
        <taxon>Vigna</taxon>
    </lineage>
</organism>
<evidence type="ECO:0000313" key="3">
    <source>
        <dbReference type="Proteomes" id="UP001374535"/>
    </source>
</evidence>
<dbReference type="AlphaFoldDB" id="A0AAQ3RFG7"/>
<dbReference type="InterPro" id="IPR000073">
    <property type="entry name" value="AB_hydrolase_1"/>
</dbReference>
<dbReference type="InterPro" id="IPR029058">
    <property type="entry name" value="AB_hydrolase_fold"/>
</dbReference>
<keyword evidence="3" id="KW-1185">Reference proteome</keyword>
<name>A0AAQ3RFG7_VIGMU</name>
<dbReference type="PANTHER" id="PTHR43433">
    <property type="entry name" value="HYDROLASE, ALPHA/BETA FOLD FAMILY PROTEIN"/>
    <property type="match status" value="1"/>
</dbReference>
<dbReference type="Proteomes" id="UP001374535">
    <property type="component" value="Chromosome 11"/>
</dbReference>
<dbReference type="EMBL" id="CP144690">
    <property type="protein sequence ID" value="WVY90943.1"/>
    <property type="molecule type" value="Genomic_DNA"/>
</dbReference>
<dbReference type="Gene3D" id="3.40.50.1820">
    <property type="entry name" value="alpha/beta hydrolase"/>
    <property type="match status" value="1"/>
</dbReference>
<dbReference type="Pfam" id="PF00561">
    <property type="entry name" value="Abhydrolase_1"/>
    <property type="match status" value="1"/>
</dbReference>
<dbReference type="InterPro" id="IPR050471">
    <property type="entry name" value="AB_hydrolase"/>
</dbReference>
<feature type="domain" description="AB hydrolase-1" evidence="1">
    <location>
        <begin position="37"/>
        <end position="154"/>
    </location>
</feature>
<evidence type="ECO:0000259" key="1">
    <source>
        <dbReference type="Pfam" id="PF00561"/>
    </source>
</evidence>
<protein>
    <recommendedName>
        <fullName evidence="1">AB hydrolase-1 domain-containing protein</fullName>
    </recommendedName>
</protein>
<evidence type="ECO:0000313" key="2">
    <source>
        <dbReference type="EMBL" id="WVY90943.1"/>
    </source>
</evidence>
<gene>
    <name evidence="2" type="ORF">V8G54_036457</name>
</gene>
<dbReference type="SUPFAM" id="SSF53474">
    <property type="entry name" value="alpha/beta-Hydrolases"/>
    <property type="match status" value="1"/>
</dbReference>
<accession>A0AAQ3RFG7</accession>
<sequence length="231" mass="25337">MPYCDVGTLPSSPVADSQLNNDIKIFYRTYGGGPTKVLLIIGLAATHDAWGPQIKALTGTTVPNDDDDVVWNGEEGNGGIHVCAFDNRGVGRSSVPVEKSEYSTKIMAKDAIALLDHLGWKKAHIFGHSMGAMIANKVAAMFPDRVLSLALLNVTGGGFQCFPKAPYLNPCEVAYSFNVLQLDRQTFSVAYRFVKAKTPEQRAAVDLDTHYSQEYLEEYVGTDKRRAILYQ</sequence>
<proteinExistence type="predicted"/>
<dbReference type="PANTHER" id="PTHR43433:SF5">
    <property type="entry name" value="AB HYDROLASE-1 DOMAIN-CONTAINING PROTEIN"/>
    <property type="match status" value="1"/>
</dbReference>
<feature type="non-terminal residue" evidence="2">
    <location>
        <position position="1"/>
    </location>
</feature>
<reference evidence="2 3" key="1">
    <citation type="journal article" date="2023" name="Life. Sci Alliance">
        <title>Evolutionary insights into 3D genome organization and epigenetic landscape of Vigna mungo.</title>
        <authorList>
            <person name="Junaid A."/>
            <person name="Singh B."/>
            <person name="Bhatia S."/>
        </authorList>
    </citation>
    <scope>NUCLEOTIDE SEQUENCE [LARGE SCALE GENOMIC DNA]</scope>
    <source>
        <strain evidence="2">Urdbean</strain>
    </source>
</reference>